<reference evidence="1" key="2">
    <citation type="submission" date="2020-06" db="EMBL/GenBank/DDBJ databases">
        <title>Helianthus annuus Genome sequencing and assembly Release 2.</title>
        <authorList>
            <person name="Gouzy J."/>
            <person name="Langlade N."/>
            <person name="Munos S."/>
        </authorList>
    </citation>
    <scope>NUCLEOTIDE SEQUENCE</scope>
    <source>
        <tissue evidence="1">Leaves</tissue>
    </source>
</reference>
<keyword evidence="2" id="KW-1185">Reference proteome</keyword>
<protein>
    <submittedName>
        <fullName evidence="1">Uncharacterized protein</fullName>
    </submittedName>
</protein>
<dbReference type="Proteomes" id="UP000215914">
    <property type="component" value="Unassembled WGS sequence"/>
</dbReference>
<proteinExistence type="predicted"/>
<reference evidence="1" key="1">
    <citation type="journal article" date="2017" name="Nature">
        <title>The sunflower genome provides insights into oil metabolism, flowering and Asterid evolution.</title>
        <authorList>
            <person name="Badouin H."/>
            <person name="Gouzy J."/>
            <person name="Grassa C.J."/>
            <person name="Murat F."/>
            <person name="Staton S.E."/>
            <person name="Cottret L."/>
            <person name="Lelandais-Briere C."/>
            <person name="Owens G.L."/>
            <person name="Carrere S."/>
            <person name="Mayjonade B."/>
            <person name="Legrand L."/>
            <person name="Gill N."/>
            <person name="Kane N.C."/>
            <person name="Bowers J.E."/>
            <person name="Hubner S."/>
            <person name="Bellec A."/>
            <person name="Berard A."/>
            <person name="Berges H."/>
            <person name="Blanchet N."/>
            <person name="Boniface M.C."/>
            <person name="Brunel D."/>
            <person name="Catrice O."/>
            <person name="Chaidir N."/>
            <person name="Claudel C."/>
            <person name="Donnadieu C."/>
            <person name="Faraut T."/>
            <person name="Fievet G."/>
            <person name="Helmstetter N."/>
            <person name="King M."/>
            <person name="Knapp S.J."/>
            <person name="Lai Z."/>
            <person name="Le Paslier M.C."/>
            <person name="Lippi Y."/>
            <person name="Lorenzon L."/>
            <person name="Mandel J.R."/>
            <person name="Marage G."/>
            <person name="Marchand G."/>
            <person name="Marquand E."/>
            <person name="Bret-Mestries E."/>
            <person name="Morien E."/>
            <person name="Nambeesan S."/>
            <person name="Nguyen T."/>
            <person name="Pegot-Espagnet P."/>
            <person name="Pouilly N."/>
            <person name="Raftis F."/>
            <person name="Sallet E."/>
            <person name="Schiex T."/>
            <person name="Thomas J."/>
            <person name="Vandecasteele C."/>
            <person name="Vares D."/>
            <person name="Vear F."/>
            <person name="Vautrin S."/>
            <person name="Crespi M."/>
            <person name="Mangin B."/>
            <person name="Burke J.M."/>
            <person name="Salse J."/>
            <person name="Munos S."/>
            <person name="Vincourt P."/>
            <person name="Rieseberg L.H."/>
            <person name="Langlade N.B."/>
        </authorList>
    </citation>
    <scope>NUCLEOTIDE SEQUENCE</scope>
    <source>
        <tissue evidence="1">Leaves</tissue>
    </source>
</reference>
<sequence length="51" mass="5984">MIIFNIQEQGFWHSKNLKLNPCDLKKAVIFGSNQWGKLKKKETHLGLLKFL</sequence>
<evidence type="ECO:0000313" key="2">
    <source>
        <dbReference type="Proteomes" id="UP000215914"/>
    </source>
</evidence>
<name>A0A9K3J1L1_HELAN</name>
<accession>A0A9K3J1L1</accession>
<dbReference type="EMBL" id="MNCJ02000320">
    <property type="protein sequence ID" value="KAF5807221.1"/>
    <property type="molecule type" value="Genomic_DNA"/>
</dbReference>
<gene>
    <name evidence="1" type="ORF">HanXRQr2_Chr05g0231191</name>
</gene>
<comment type="caution">
    <text evidence="1">The sequence shown here is derived from an EMBL/GenBank/DDBJ whole genome shotgun (WGS) entry which is preliminary data.</text>
</comment>
<dbReference type="Gramene" id="mRNA:HanXRQr2_Chr05g0231191">
    <property type="protein sequence ID" value="CDS:HanXRQr2_Chr05g0231191.1"/>
    <property type="gene ID" value="HanXRQr2_Chr05g0231191"/>
</dbReference>
<organism evidence="1 2">
    <name type="scientific">Helianthus annuus</name>
    <name type="common">Common sunflower</name>
    <dbReference type="NCBI Taxonomy" id="4232"/>
    <lineage>
        <taxon>Eukaryota</taxon>
        <taxon>Viridiplantae</taxon>
        <taxon>Streptophyta</taxon>
        <taxon>Embryophyta</taxon>
        <taxon>Tracheophyta</taxon>
        <taxon>Spermatophyta</taxon>
        <taxon>Magnoliopsida</taxon>
        <taxon>eudicotyledons</taxon>
        <taxon>Gunneridae</taxon>
        <taxon>Pentapetalae</taxon>
        <taxon>asterids</taxon>
        <taxon>campanulids</taxon>
        <taxon>Asterales</taxon>
        <taxon>Asteraceae</taxon>
        <taxon>Asteroideae</taxon>
        <taxon>Heliantheae alliance</taxon>
        <taxon>Heliantheae</taxon>
        <taxon>Helianthus</taxon>
    </lineage>
</organism>
<evidence type="ECO:0000313" key="1">
    <source>
        <dbReference type="EMBL" id="KAF5807221.1"/>
    </source>
</evidence>
<dbReference type="AlphaFoldDB" id="A0A9K3J1L1"/>